<sequence length="282" mass="30369">MKSVTIATCIEQQQLQESDAVFAETLAARECEVLAAPWNGDQAAFENADAVIIRSTWDYQNSPQAFVAWFEALALKIPVFNSAQLIRRNMSKRYLLDLQTAGVAMPPLSLVVPTADSIAAGMDTLGLQVAVVKPEFGATSSGLSIVKRTDEAGLAKAAEKMAMPGLVQALAAEIESIGETSFMFIDGVYTHAMTKKPKAGDIRCQAEFGGTVELASPPAHAIDDAARILAMMDETPLYARIDGILLDEGLQLMEVELIEPELFFTYCPEAAARLAAALIERL</sequence>
<organism evidence="1 2">
    <name type="scientific">Hyphococcus flavus</name>
    <dbReference type="NCBI Taxonomy" id="1866326"/>
    <lineage>
        <taxon>Bacteria</taxon>
        <taxon>Pseudomonadati</taxon>
        <taxon>Pseudomonadota</taxon>
        <taxon>Alphaproteobacteria</taxon>
        <taxon>Parvularculales</taxon>
        <taxon>Parvularculaceae</taxon>
        <taxon>Hyphococcus</taxon>
    </lineage>
</organism>
<dbReference type="AlphaFoldDB" id="A0AAF0CI73"/>
<evidence type="ECO:0000313" key="2">
    <source>
        <dbReference type="Proteomes" id="UP001214043"/>
    </source>
</evidence>
<evidence type="ECO:0000313" key="1">
    <source>
        <dbReference type="EMBL" id="WDI32577.1"/>
    </source>
</evidence>
<reference evidence="1" key="1">
    <citation type="submission" date="2023-02" db="EMBL/GenBank/DDBJ databases">
        <title>Genome sequence of Hyphococcus flavus.</title>
        <authorList>
            <person name="Rong J.-C."/>
            <person name="Zhao Q."/>
            <person name="Yi M."/>
            <person name="Wu J.-Y."/>
        </authorList>
    </citation>
    <scope>NUCLEOTIDE SEQUENCE</scope>
    <source>
        <strain evidence="1">MCCC 1K03223</strain>
    </source>
</reference>
<dbReference type="RefSeq" id="WP_274494507.1">
    <property type="nucleotide sequence ID" value="NZ_CP118166.1"/>
</dbReference>
<dbReference type="InterPro" id="IPR053191">
    <property type="entry name" value="DcsG_Biosynth_Enzyme"/>
</dbReference>
<gene>
    <name evidence="1" type="ORF">PUV54_05135</name>
</gene>
<dbReference type="PANTHER" id="PTHR39217:SF1">
    <property type="entry name" value="GLUTATHIONE SYNTHETASE"/>
    <property type="match status" value="1"/>
</dbReference>
<proteinExistence type="predicted"/>
<dbReference type="EMBL" id="CP118166">
    <property type="protein sequence ID" value="WDI32577.1"/>
    <property type="molecule type" value="Genomic_DNA"/>
</dbReference>
<protein>
    <recommendedName>
        <fullName evidence="3">Prokaryotic glutathione synthetase ATP-binding domain-containing protein</fullName>
    </recommendedName>
</protein>
<dbReference type="PANTHER" id="PTHR39217">
    <property type="match status" value="1"/>
</dbReference>
<dbReference type="Proteomes" id="UP001214043">
    <property type="component" value="Chromosome"/>
</dbReference>
<keyword evidence="2" id="KW-1185">Reference proteome</keyword>
<dbReference type="KEGG" id="hfl:PUV54_05135"/>
<evidence type="ECO:0008006" key="3">
    <source>
        <dbReference type="Google" id="ProtNLM"/>
    </source>
</evidence>
<dbReference type="SUPFAM" id="SSF56059">
    <property type="entry name" value="Glutathione synthetase ATP-binding domain-like"/>
    <property type="match status" value="1"/>
</dbReference>
<name>A0AAF0CI73_9PROT</name>
<accession>A0AAF0CI73</accession>